<keyword evidence="3" id="KW-1185">Reference proteome</keyword>
<gene>
    <name evidence="2" type="ORF">LSH36_234g02022</name>
</gene>
<dbReference type="AlphaFoldDB" id="A0AAD9N3S5"/>
<evidence type="ECO:0000313" key="2">
    <source>
        <dbReference type="EMBL" id="KAK2155665.1"/>
    </source>
</evidence>
<organism evidence="2 3">
    <name type="scientific">Paralvinella palmiformis</name>
    <dbReference type="NCBI Taxonomy" id="53620"/>
    <lineage>
        <taxon>Eukaryota</taxon>
        <taxon>Metazoa</taxon>
        <taxon>Spiralia</taxon>
        <taxon>Lophotrochozoa</taxon>
        <taxon>Annelida</taxon>
        <taxon>Polychaeta</taxon>
        <taxon>Sedentaria</taxon>
        <taxon>Canalipalpata</taxon>
        <taxon>Terebellida</taxon>
        <taxon>Terebelliformia</taxon>
        <taxon>Alvinellidae</taxon>
        <taxon>Paralvinella</taxon>
    </lineage>
</organism>
<accession>A0AAD9N3S5</accession>
<comment type="caution">
    <text evidence="2">The sequence shown here is derived from an EMBL/GenBank/DDBJ whole genome shotgun (WGS) entry which is preliminary data.</text>
</comment>
<sequence>MANLPEPIKEVEDEEQKNHVSPPPCQEQTIRTKRLQSTRRASVAVFTSHVSKSTNQRSPEAEGHQQSPLASKPKVIGRRMSVAAQPPRRRGSVVVSDSRRASVTWNMTSQMAGSLTPRFERNRRQSVAQTEKRFQPIIKRKKSRLEDPAVKLTETQQALRKIAEDMAKTEEEKEEMRRQYSQLQERSASAQSQMERTQRLLDRIRRENVRKCTEIDKLQQEFTSLGDRLKMLENKG</sequence>
<protein>
    <submittedName>
        <fullName evidence="2">Uncharacterized protein</fullName>
    </submittedName>
</protein>
<feature type="compositionally biased region" description="Polar residues" evidence="1">
    <location>
        <begin position="48"/>
        <end position="69"/>
    </location>
</feature>
<feature type="compositionally biased region" description="Basic and acidic residues" evidence="1">
    <location>
        <begin position="166"/>
        <end position="178"/>
    </location>
</feature>
<evidence type="ECO:0000256" key="1">
    <source>
        <dbReference type="SAM" id="MobiDB-lite"/>
    </source>
</evidence>
<proteinExistence type="predicted"/>
<feature type="region of interest" description="Disordered" evidence="1">
    <location>
        <begin position="1"/>
        <end position="99"/>
    </location>
</feature>
<name>A0AAD9N3S5_9ANNE</name>
<feature type="region of interest" description="Disordered" evidence="1">
    <location>
        <begin position="166"/>
        <end position="197"/>
    </location>
</feature>
<dbReference type="Proteomes" id="UP001208570">
    <property type="component" value="Unassembled WGS sequence"/>
</dbReference>
<evidence type="ECO:0000313" key="3">
    <source>
        <dbReference type="Proteomes" id="UP001208570"/>
    </source>
</evidence>
<reference evidence="2" key="1">
    <citation type="journal article" date="2023" name="Mol. Biol. Evol.">
        <title>Third-Generation Sequencing Reveals the Adaptive Role of the Epigenome in Three Deep-Sea Polychaetes.</title>
        <authorList>
            <person name="Perez M."/>
            <person name="Aroh O."/>
            <person name="Sun Y."/>
            <person name="Lan Y."/>
            <person name="Juniper S.K."/>
            <person name="Young C.R."/>
            <person name="Angers B."/>
            <person name="Qian P.Y."/>
        </authorList>
    </citation>
    <scope>NUCLEOTIDE SEQUENCE</scope>
    <source>
        <strain evidence="2">P08H-3</strain>
    </source>
</reference>
<dbReference type="EMBL" id="JAODUP010000234">
    <property type="protein sequence ID" value="KAK2155665.1"/>
    <property type="molecule type" value="Genomic_DNA"/>
</dbReference>
<feature type="compositionally biased region" description="Polar residues" evidence="1">
    <location>
        <begin position="179"/>
        <end position="195"/>
    </location>
</feature>